<dbReference type="EMBL" id="OX460343">
    <property type="protein sequence ID" value="CAI9180736.1"/>
    <property type="molecule type" value="Genomic_DNA"/>
</dbReference>
<evidence type="ECO:0000313" key="1">
    <source>
        <dbReference type="EMBL" id="CAI9180736.1"/>
    </source>
</evidence>
<evidence type="ECO:0000313" key="2">
    <source>
        <dbReference type="Proteomes" id="UP001176941"/>
    </source>
</evidence>
<reference evidence="1" key="1">
    <citation type="submission" date="2023-04" db="EMBL/GenBank/DDBJ databases">
        <authorList>
            <consortium name="ELIXIR-Norway"/>
        </authorList>
    </citation>
    <scope>NUCLEOTIDE SEQUENCE [LARGE SCALE GENOMIC DNA]</scope>
</reference>
<organism evidence="1 2">
    <name type="scientific">Rangifer tarandus platyrhynchus</name>
    <name type="common">Svalbard reindeer</name>
    <dbReference type="NCBI Taxonomy" id="3082113"/>
    <lineage>
        <taxon>Eukaryota</taxon>
        <taxon>Metazoa</taxon>
        <taxon>Chordata</taxon>
        <taxon>Craniata</taxon>
        <taxon>Vertebrata</taxon>
        <taxon>Euteleostomi</taxon>
        <taxon>Mammalia</taxon>
        <taxon>Eutheria</taxon>
        <taxon>Laurasiatheria</taxon>
        <taxon>Artiodactyla</taxon>
        <taxon>Ruminantia</taxon>
        <taxon>Pecora</taxon>
        <taxon>Cervidae</taxon>
        <taxon>Odocoileinae</taxon>
        <taxon>Rangifer</taxon>
    </lineage>
</organism>
<protein>
    <submittedName>
        <fullName evidence="1">Uncharacterized protein</fullName>
    </submittedName>
</protein>
<dbReference type="Proteomes" id="UP001176941">
    <property type="component" value="Chromosome X"/>
</dbReference>
<gene>
    <name evidence="1" type="ORF">MRATA1EN1_LOCUS29698</name>
</gene>
<keyword evidence="2" id="KW-1185">Reference proteome</keyword>
<sequence length="170" mass="18319">MQAYLLSCAMQKEGHYKQTPLACVGSTHSGWTTLGCHSPRWGEPSMLKSLKLPGTPRGPSPRWAVRLMYFPGSSYSNSLLKGTVPGELCILCTSHVQATQAPRCATSTQSVPCGPCISSGELPQAVTLLADMNHSGSQEDMVSNWHPAHSLPRDVVSGLILQQPLTFPLF</sequence>
<accession>A0ABN9A8J6</accession>
<name>A0ABN9A8J6_RANTA</name>
<proteinExistence type="predicted"/>